<protein>
    <submittedName>
        <fullName evidence="2">Uncharacterized protein</fullName>
    </submittedName>
</protein>
<feature type="compositionally biased region" description="Polar residues" evidence="1">
    <location>
        <begin position="218"/>
        <end position="234"/>
    </location>
</feature>
<evidence type="ECO:0000313" key="3">
    <source>
        <dbReference type="Proteomes" id="UP000182631"/>
    </source>
</evidence>
<dbReference type="AlphaFoldDB" id="A0A171DH61"/>
<keyword evidence="3" id="KW-1185">Reference proteome</keyword>
<dbReference type="EMBL" id="FITM01000126">
    <property type="protein sequence ID" value="SAY39111.1"/>
    <property type="molecule type" value="Genomic_DNA"/>
</dbReference>
<proteinExistence type="predicted"/>
<organism evidence="2 3">
    <name type="scientific">Candidatus Synechococcus spongiarum</name>
    <dbReference type="NCBI Taxonomy" id="431041"/>
    <lineage>
        <taxon>Bacteria</taxon>
        <taxon>Bacillati</taxon>
        <taxon>Cyanobacteriota</taxon>
        <taxon>Cyanophyceae</taxon>
        <taxon>Synechococcales</taxon>
        <taxon>Synechococcaceae</taxon>
        <taxon>Synechococcus</taxon>
    </lineage>
</organism>
<dbReference type="Proteomes" id="UP000182631">
    <property type="component" value="Unassembled WGS sequence"/>
</dbReference>
<accession>A0A171DH61</accession>
<gene>
    <name evidence="2" type="ORF">FLM9_1156</name>
</gene>
<evidence type="ECO:0000313" key="2">
    <source>
        <dbReference type="EMBL" id="SAY39111.1"/>
    </source>
</evidence>
<sequence>MLALFQPNRIPQPGRQPSLSIRMEAQEAGNGHPPPTMAAKTIIGTENTSFTPTILAARNEMRSWRILALDPAAMRRPDHTTQPPGIPATGAYIPATLQHLAHAAAQDNPEYDVYGQVSSRLSELVPVQRGERGRRQAAPQQLILEIVEHSGLKLQANSISDGTAVPGLGGAVQNCRRKYSPLHGRAGKRHPSGKTQRHEPIAPRCSSRSKGSRRSRQPIATSDRGNSFTVFHSTSKQKRFSPGRKFSDEKPCREYYLPSQMLSLTRFLA</sequence>
<evidence type="ECO:0000256" key="1">
    <source>
        <dbReference type="SAM" id="MobiDB-lite"/>
    </source>
</evidence>
<feature type="region of interest" description="Disordered" evidence="1">
    <location>
        <begin position="181"/>
        <end position="248"/>
    </location>
</feature>
<reference evidence="3" key="1">
    <citation type="submission" date="2016-02" db="EMBL/GenBank/DDBJ databases">
        <authorList>
            <person name="liu f."/>
        </authorList>
    </citation>
    <scope>NUCLEOTIDE SEQUENCE [LARGE SCALE GENOMIC DNA]</scope>
</reference>
<name>A0A171DH61_9SYNE</name>
<feature type="compositionally biased region" description="Basic residues" evidence="1">
    <location>
        <begin position="181"/>
        <end position="192"/>
    </location>
</feature>